<proteinExistence type="predicted"/>
<sequence>MTYSSLAGSEQVLKGINLCVAPASIQFLMGPSGSGKTTLLLILAGLLTPTSGEVCLLGQSLPKLSRREREKFRLQHIGFVAQDFNLFPALTVQENLDFVMKYKGLRGAAAQEQAQDLLTQVGLAGKEPYFPHQLSGGQKQRVAIARALVGSPDLIMADEPTASLDGDRGYEIAALLQQLSREKHCTVLVVTHDYRIQEIADRILYLNNGQATTEDMR</sequence>
<keyword evidence="1" id="KW-0813">Transport</keyword>
<gene>
    <name evidence="5" type="ORF">QQ91_0016770</name>
</gene>
<protein>
    <submittedName>
        <fullName evidence="5">ABC transporter ATP-binding protein</fullName>
    </submittedName>
</protein>
<organism evidence="5 6">
    <name type="scientific">Lyngbya confervoides BDU141951</name>
    <dbReference type="NCBI Taxonomy" id="1574623"/>
    <lineage>
        <taxon>Bacteria</taxon>
        <taxon>Bacillati</taxon>
        <taxon>Cyanobacteriota</taxon>
        <taxon>Cyanophyceae</taxon>
        <taxon>Oscillatoriophycideae</taxon>
        <taxon>Oscillatoriales</taxon>
        <taxon>Microcoleaceae</taxon>
        <taxon>Lyngbya</taxon>
    </lineage>
</organism>
<feature type="domain" description="ABC transporter" evidence="4">
    <location>
        <begin position="1"/>
        <end position="216"/>
    </location>
</feature>
<evidence type="ECO:0000313" key="5">
    <source>
        <dbReference type="EMBL" id="MCM1984478.1"/>
    </source>
</evidence>
<dbReference type="AlphaFoldDB" id="A0ABD4T7N6"/>
<evidence type="ECO:0000256" key="2">
    <source>
        <dbReference type="ARBA" id="ARBA00022741"/>
    </source>
</evidence>
<dbReference type="InterPro" id="IPR017911">
    <property type="entry name" value="MacB-like_ATP-bd"/>
</dbReference>
<accession>A0ABD4T7N6</accession>
<keyword evidence="6" id="KW-1185">Reference proteome</keyword>
<dbReference type="GO" id="GO:0005524">
    <property type="term" value="F:ATP binding"/>
    <property type="evidence" value="ECO:0007669"/>
    <property type="project" value="UniProtKB-KW"/>
</dbReference>
<dbReference type="CDD" id="cd03255">
    <property type="entry name" value="ABC_MJ0796_LolCDE_FtsE"/>
    <property type="match status" value="1"/>
</dbReference>
<dbReference type="Proteomes" id="UP000031561">
    <property type="component" value="Unassembled WGS sequence"/>
</dbReference>
<keyword evidence="2" id="KW-0547">Nucleotide-binding</keyword>
<dbReference type="PANTHER" id="PTHR24220">
    <property type="entry name" value="IMPORT ATP-BINDING PROTEIN"/>
    <property type="match status" value="1"/>
</dbReference>
<dbReference type="InterPro" id="IPR015854">
    <property type="entry name" value="ABC_transpr_LolD-like"/>
</dbReference>
<dbReference type="PROSITE" id="PS50893">
    <property type="entry name" value="ABC_TRANSPORTER_2"/>
    <property type="match status" value="1"/>
</dbReference>
<dbReference type="InterPro" id="IPR017871">
    <property type="entry name" value="ABC_transporter-like_CS"/>
</dbReference>
<reference evidence="5 6" key="1">
    <citation type="journal article" date="2015" name="Genome Announc.">
        <title>Draft Genome Sequence of Filamentous Marine Cyanobacterium Lyngbya confervoides Strain BDU141951.</title>
        <authorList>
            <person name="Chandrababunaidu M.M."/>
            <person name="Sen D."/>
            <person name="Tripathy S."/>
        </authorList>
    </citation>
    <scope>NUCLEOTIDE SEQUENCE [LARGE SCALE GENOMIC DNA]</scope>
    <source>
        <strain evidence="5 6">BDU141951</strain>
    </source>
</reference>
<dbReference type="PROSITE" id="PS00211">
    <property type="entry name" value="ABC_TRANSPORTER_1"/>
    <property type="match status" value="1"/>
</dbReference>
<keyword evidence="3 5" id="KW-0067">ATP-binding</keyword>
<comment type="caution">
    <text evidence="5">The sequence shown here is derived from an EMBL/GenBank/DDBJ whole genome shotgun (WGS) entry which is preliminary data.</text>
</comment>
<name>A0ABD4T7N6_9CYAN</name>
<evidence type="ECO:0000256" key="1">
    <source>
        <dbReference type="ARBA" id="ARBA00022448"/>
    </source>
</evidence>
<dbReference type="InterPro" id="IPR027417">
    <property type="entry name" value="P-loop_NTPase"/>
</dbReference>
<evidence type="ECO:0000256" key="3">
    <source>
        <dbReference type="ARBA" id="ARBA00022840"/>
    </source>
</evidence>
<dbReference type="Pfam" id="PF00005">
    <property type="entry name" value="ABC_tran"/>
    <property type="match status" value="1"/>
</dbReference>
<dbReference type="SMART" id="SM00382">
    <property type="entry name" value="AAA"/>
    <property type="match status" value="1"/>
</dbReference>
<evidence type="ECO:0000259" key="4">
    <source>
        <dbReference type="PROSITE" id="PS50893"/>
    </source>
</evidence>
<dbReference type="Gene3D" id="3.40.50.300">
    <property type="entry name" value="P-loop containing nucleotide triphosphate hydrolases"/>
    <property type="match status" value="1"/>
</dbReference>
<dbReference type="InterPro" id="IPR003439">
    <property type="entry name" value="ABC_transporter-like_ATP-bd"/>
</dbReference>
<dbReference type="PANTHER" id="PTHR24220:SF659">
    <property type="entry name" value="TRANSPORTER, PUTATIVE-RELATED"/>
    <property type="match status" value="1"/>
</dbReference>
<dbReference type="EMBL" id="JTHE03000098">
    <property type="protein sequence ID" value="MCM1984478.1"/>
    <property type="molecule type" value="Genomic_DNA"/>
</dbReference>
<dbReference type="SUPFAM" id="SSF52540">
    <property type="entry name" value="P-loop containing nucleoside triphosphate hydrolases"/>
    <property type="match status" value="1"/>
</dbReference>
<dbReference type="RefSeq" id="WP_166283258.1">
    <property type="nucleotide sequence ID" value="NZ_JTHE03000098.1"/>
</dbReference>
<evidence type="ECO:0000313" key="6">
    <source>
        <dbReference type="Proteomes" id="UP000031561"/>
    </source>
</evidence>
<dbReference type="InterPro" id="IPR003593">
    <property type="entry name" value="AAA+_ATPase"/>
</dbReference>